<evidence type="ECO:0000256" key="1">
    <source>
        <dbReference type="ARBA" id="ARBA00023015"/>
    </source>
</evidence>
<dbReference type="InterPro" id="IPR042160">
    <property type="entry name" value="HD-Zip_IV"/>
</dbReference>
<dbReference type="OrthoDB" id="1569773at2759"/>
<dbReference type="KEGG" id="rarg:115735587"/>
<reference evidence="8" key="1">
    <citation type="submission" date="2025-05" db="UniProtKB">
        <authorList>
            <consortium name="RefSeq"/>
        </authorList>
    </citation>
    <scope>NUCLEOTIDE SEQUENCE [LARGE SCALE GENOMIC DNA]</scope>
</reference>
<evidence type="ECO:0000256" key="4">
    <source>
        <dbReference type="ARBA" id="ARBA00023163"/>
    </source>
</evidence>
<name>A0A8B8NJV4_9MYRT</name>
<gene>
    <name evidence="9" type="primary">LOC115735587</name>
</gene>
<keyword evidence="4" id="KW-0804">Transcription</keyword>
<sequence length="689" mass="75844">MNKMGGSEVNNDESLKREMDVLPLFPTADPEHDHAWADPQLNPVEHSAQSNPIPNEGLNLGLPLDAGDKTIDFFQTNAHAYQSAESFGAQHSPQASGVSDCASGSDVGGGVATGTDLLMKVSITTEATRRSIFGRGLDAMEELMTMAQIGEPLWQLNDDGVTELLHDFEYKRVFQRAYPAPQDMSPEEMAGNEWGRLPNRPNPSNTIDFLNLYPEQVPGVPTIGSLKTEASRDASVINMDRFHIVAMLMDVVGLNQWSDNFSNIVSRSTLLGVLYPGTPETYDGTLQVISAEFHIPTALVPVRSVHFARYCKQLDWDLWGVVDYSLEWMFPCSFINYQRRPSGCLIQELPNGSSKVIWVENGGVDYTSIHSMYRPIVSSGFAFGAKRWISAITGQSEWLKALLVPNQYASYNNVVISEIGRENLLKLAERMMRTYLKEVNGCASNMWSPLLEASGAKDMRVTTRTNYGEDIGKPYGSSITFTASVCLPYPVKKVFNFLSDGTLRYKWDALAYDRVIREATYISTGANPASRVSIMQMEPVLNYSSVLHLQNAYSDPMGSYIVYAPVELGAMASLLNGGNPDSVGILPSGFAILPAKPIVPGGDSRKSLLTIAFHILDVTRRVPGNMLPRGIADEVYKLATGTVGAIHAALEAHIGADVHRERRVWTMRPNIYTIVLGEERARELGCADP</sequence>
<accession>A0A8B8NJV4</accession>
<dbReference type="SUPFAM" id="SSF55961">
    <property type="entry name" value="Bet v1-like"/>
    <property type="match status" value="2"/>
</dbReference>
<dbReference type="PROSITE" id="PS50848">
    <property type="entry name" value="START"/>
    <property type="match status" value="1"/>
</dbReference>
<evidence type="ECO:0000256" key="6">
    <source>
        <dbReference type="SAM" id="MobiDB-lite"/>
    </source>
</evidence>
<feature type="domain" description="START" evidence="7">
    <location>
        <begin position="125"/>
        <end position="401"/>
    </location>
</feature>
<proteinExistence type="predicted"/>
<dbReference type="CDD" id="cd08875">
    <property type="entry name" value="START_ArGLABRA2_like"/>
    <property type="match status" value="1"/>
</dbReference>
<keyword evidence="2" id="KW-0238">DNA-binding</keyword>
<evidence type="ECO:0000256" key="5">
    <source>
        <dbReference type="ARBA" id="ARBA00023242"/>
    </source>
</evidence>
<dbReference type="RefSeq" id="XP_030522762.1">
    <property type="nucleotide sequence ID" value="XM_030666902.2"/>
</dbReference>
<dbReference type="Pfam" id="PF25797">
    <property type="entry name" value="PDF2_C"/>
    <property type="match status" value="1"/>
</dbReference>
<feature type="region of interest" description="Disordered" evidence="6">
    <location>
        <begin position="26"/>
        <end position="49"/>
    </location>
</feature>
<dbReference type="PANTHER" id="PTHR45654:SF48">
    <property type="entry name" value="START DOMAIN-CONTAINING PROTEIN"/>
    <property type="match status" value="1"/>
</dbReference>
<evidence type="ECO:0000259" key="7">
    <source>
        <dbReference type="PROSITE" id="PS50848"/>
    </source>
</evidence>
<dbReference type="AlphaFoldDB" id="A0A8B8NJV4"/>
<keyword evidence="5" id="KW-0539">Nucleus</keyword>
<dbReference type="GO" id="GO:0008289">
    <property type="term" value="F:lipid binding"/>
    <property type="evidence" value="ECO:0007669"/>
    <property type="project" value="InterPro"/>
</dbReference>
<evidence type="ECO:0000313" key="8">
    <source>
        <dbReference type="Proteomes" id="UP000827889"/>
    </source>
</evidence>
<evidence type="ECO:0000256" key="2">
    <source>
        <dbReference type="ARBA" id="ARBA00023125"/>
    </source>
</evidence>
<evidence type="ECO:0000256" key="3">
    <source>
        <dbReference type="ARBA" id="ARBA00023155"/>
    </source>
</evidence>
<dbReference type="PANTHER" id="PTHR45654">
    <property type="entry name" value="HOMEOBOX-LEUCINE ZIPPER PROTEIN MERISTEM L1"/>
    <property type="match status" value="1"/>
</dbReference>
<keyword evidence="8" id="KW-1185">Reference proteome</keyword>
<dbReference type="SMART" id="SM00234">
    <property type="entry name" value="START"/>
    <property type="match status" value="1"/>
</dbReference>
<keyword evidence="1" id="KW-0805">Transcription regulation</keyword>
<dbReference type="InterPro" id="IPR002913">
    <property type="entry name" value="START_lipid-bd_dom"/>
</dbReference>
<reference evidence="9" key="2">
    <citation type="submission" date="2025-08" db="UniProtKB">
        <authorList>
            <consortium name="RefSeq"/>
        </authorList>
    </citation>
    <scope>IDENTIFICATION</scope>
    <source>
        <tissue evidence="9">Leaf</tissue>
    </source>
</reference>
<dbReference type="GO" id="GO:0003677">
    <property type="term" value="F:DNA binding"/>
    <property type="evidence" value="ECO:0007669"/>
    <property type="project" value="UniProtKB-KW"/>
</dbReference>
<protein>
    <submittedName>
        <fullName evidence="9">Homeobox-leucine zipper protein PROTODERMAL FACTOR 2-like</fullName>
    </submittedName>
</protein>
<dbReference type="Pfam" id="PF01852">
    <property type="entry name" value="START"/>
    <property type="match status" value="1"/>
</dbReference>
<dbReference type="GeneID" id="115735587"/>
<dbReference type="Proteomes" id="UP000827889">
    <property type="component" value="Chromosome 2"/>
</dbReference>
<organism evidence="8 9">
    <name type="scientific">Rhodamnia argentea</name>
    <dbReference type="NCBI Taxonomy" id="178133"/>
    <lineage>
        <taxon>Eukaryota</taxon>
        <taxon>Viridiplantae</taxon>
        <taxon>Streptophyta</taxon>
        <taxon>Embryophyta</taxon>
        <taxon>Tracheophyta</taxon>
        <taxon>Spermatophyta</taxon>
        <taxon>Magnoliopsida</taxon>
        <taxon>eudicotyledons</taxon>
        <taxon>Gunneridae</taxon>
        <taxon>Pentapetalae</taxon>
        <taxon>rosids</taxon>
        <taxon>malvids</taxon>
        <taxon>Myrtales</taxon>
        <taxon>Myrtaceae</taxon>
        <taxon>Myrtoideae</taxon>
        <taxon>Myrteae</taxon>
        <taxon>Australasian group</taxon>
        <taxon>Rhodamnia</taxon>
    </lineage>
</organism>
<evidence type="ECO:0000313" key="9">
    <source>
        <dbReference type="RefSeq" id="XP_030522762.1"/>
    </source>
</evidence>
<keyword evidence="3" id="KW-0371">Homeobox</keyword>
<dbReference type="InterPro" id="IPR057993">
    <property type="entry name" value="HD-Zip_IV_C"/>
</dbReference>